<feature type="domain" description="Alcohol dehydrogenase-like C-terminal" evidence="7">
    <location>
        <begin position="226"/>
        <end position="360"/>
    </location>
</feature>
<dbReference type="FunFam" id="3.40.50.720:FF:000112">
    <property type="entry name" value="Enoyl-[acyl-carrier-protein] reductase 1, mitochondrial"/>
    <property type="match status" value="1"/>
</dbReference>
<dbReference type="GO" id="GO:0005739">
    <property type="term" value="C:mitochondrion"/>
    <property type="evidence" value="ECO:0007669"/>
    <property type="project" value="UniProtKB-SubCell"/>
</dbReference>
<evidence type="ECO:0000256" key="1">
    <source>
        <dbReference type="ARBA" id="ARBA00004173"/>
    </source>
</evidence>
<dbReference type="SUPFAM" id="SSF50129">
    <property type="entry name" value="GroES-like"/>
    <property type="match status" value="1"/>
</dbReference>
<reference evidence="8 9" key="1">
    <citation type="submission" date="2019-06" db="EMBL/GenBank/DDBJ databases">
        <title>A chromosomal-level reference genome of Carpinus fangiana (Coryloideae, Betulaceae).</title>
        <authorList>
            <person name="Yang X."/>
            <person name="Wang Z."/>
            <person name="Zhang L."/>
            <person name="Hao G."/>
            <person name="Liu J."/>
            <person name="Yang Y."/>
        </authorList>
    </citation>
    <scope>NUCLEOTIDE SEQUENCE [LARGE SCALE GENOMIC DNA]</scope>
    <source>
        <strain evidence="8">Cfa_2016G</strain>
        <tissue evidence="8">Leaf</tissue>
    </source>
</reference>
<comment type="similarity">
    <text evidence="2">Belongs to the zinc-containing alcohol dehydrogenase family. Quinone oxidoreductase subfamily.</text>
</comment>
<dbReference type="SUPFAM" id="SSF51735">
    <property type="entry name" value="NAD(P)-binding Rossmann-fold domains"/>
    <property type="match status" value="1"/>
</dbReference>
<keyword evidence="4" id="KW-0809">Transit peptide</keyword>
<comment type="caution">
    <text evidence="8">The sequence shown here is derived from an EMBL/GenBank/DDBJ whole genome shotgun (WGS) entry which is preliminary data.</text>
</comment>
<evidence type="ECO:0000313" key="8">
    <source>
        <dbReference type="EMBL" id="KAB8339000.1"/>
    </source>
</evidence>
<evidence type="ECO:0000259" key="7">
    <source>
        <dbReference type="Pfam" id="PF00107"/>
    </source>
</evidence>
<dbReference type="InterPro" id="IPR036291">
    <property type="entry name" value="NAD(P)-bd_dom_sf"/>
</dbReference>
<accession>A0A5N6KR54</accession>
<evidence type="ECO:0000256" key="4">
    <source>
        <dbReference type="ARBA" id="ARBA00022946"/>
    </source>
</evidence>
<dbReference type="Gene3D" id="3.90.180.10">
    <property type="entry name" value="Medium-chain alcohol dehydrogenases, catalytic domain"/>
    <property type="match status" value="1"/>
</dbReference>
<comment type="subcellular location">
    <subcellularLocation>
        <location evidence="1">Mitochondrion</location>
    </subcellularLocation>
</comment>
<keyword evidence="3" id="KW-0521">NADP</keyword>
<dbReference type="GO" id="GO:0016491">
    <property type="term" value="F:oxidoreductase activity"/>
    <property type="evidence" value="ECO:0007669"/>
    <property type="project" value="UniProtKB-KW"/>
</dbReference>
<dbReference type="GO" id="GO:0006631">
    <property type="term" value="P:fatty acid metabolic process"/>
    <property type="evidence" value="ECO:0007669"/>
    <property type="project" value="TreeGrafter"/>
</dbReference>
<evidence type="ECO:0000313" key="9">
    <source>
        <dbReference type="Proteomes" id="UP000327013"/>
    </source>
</evidence>
<dbReference type="PANTHER" id="PTHR43981">
    <property type="entry name" value="ENOYL-[ACYL-CARRIER-PROTEIN] REDUCTASE, MITOCHONDRIAL"/>
    <property type="match status" value="1"/>
</dbReference>
<evidence type="ECO:0000256" key="3">
    <source>
        <dbReference type="ARBA" id="ARBA00022857"/>
    </source>
</evidence>
<organism evidence="8 9">
    <name type="scientific">Carpinus fangiana</name>
    <dbReference type="NCBI Taxonomy" id="176857"/>
    <lineage>
        <taxon>Eukaryota</taxon>
        <taxon>Viridiplantae</taxon>
        <taxon>Streptophyta</taxon>
        <taxon>Embryophyta</taxon>
        <taxon>Tracheophyta</taxon>
        <taxon>Spermatophyta</taxon>
        <taxon>Magnoliopsida</taxon>
        <taxon>eudicotyledons</taxon>
        <taxon>Gunneridae</taxon>
        <taxon>Pentapetalae</taxon>
        <taxon>rosids</taxon>
        <taxon>fabids</taxon>
        <taxon>Fagales</taxon>
        <taxon>Betulaceae</taxon>
        <taxon>Carpinus</taxon>
    </lineage>
</organism>
<dbReference type="CDD" id="cd08290">
    <property type="entry name" value="ETR"/>
    <property type="match status" value="1"/>
</dbReference>
<dbReference type="InterPro" id="IPR051034">
    <property type="entry name" value="Mito_Enoyl-ACP_Reductase"/>
</dbReference>
<dbReference type="Proteomes" id="UP000327013">
    <property type="component" value="Unassembled WGS sequence"/>
</dbReference>
<dbReference type="Pfam" id="PF00107">
    <property type="entry name" value="ADH_zinc_N"/>
    <property type="match status" value="1"/>
</dbReference>
<dbReference type="AlphaFoldDB" id="A0A5N6KR54"/>
<keyword evidence="5" id="KW-0560">Oxidoreductase</keyword>
<dbReference type="PANTHER" id="PTHR43981:SF2">
    <property type="entry name" value="ENOYL-[ACYL-CARRIER-PROTEIN] REDUCTASE, MITOCHONDRIAL"/>
    <property type="match status" value="1"/>
</dbReference>
<dbReference type="InterPro" id="IPR011032">
    <property type="entry name" value="GroES-like_sf"/>
</dbReference>
<dbReference type="Gene3D" id="3.40.50.720">
    <property type="entry name" value="NAD(P)-binding Rossmann-like Domain"/>
    <property type="match status" value="1"/>
</dbReference>
<proteinExistence type="inferred from homology"/>
<evidence type="ECO:0000256" key="5">
    <source>
        <dbReference type="ARBA" id="ARBA00023002"/>
    </source>
</evidence>
<dbReference type="OrthoDB" id="7482721at2759"/>
<keyword evidence="6" id="KW-0496">Mitochondrion</keyword>
<dbReference type="InterPro" id="IPR013149">
    <property type="entry name" value="ADH-like_C"/>
</dbReference>
<evidence type="ECO:0000256" key="2">
    <source>
        <dbReference type="ARBA" id="ARBA00010371"/>
    </source>
</evidence>
<gene>
    <name evidence="8" type="ORF">FH972_021939</name>
</gene>
<evidence type="ECO:0000256" key="6">
    <source>
        <dbReference type="ARBA" id="ARBA00023128"/>
    </source>
</evidence>
<dbReference type="EMBL" id="VIBQ01000010">
    <property type="protein sequence ID" value="KAB8339000.1"/>
    <property type="molecule type" value="Genomic_DNA"/>
</dbReference>
<keyword evidence="9" id="KW-1185">Reference proteome</keyword>
<sequence length="661" mass="70750">MSMATFTRTAAPRLRPSFQAATTLPTRQPRRHLSAPYGYEQAKALVYAENGEPSSVLSLHSHSISPAHSSLLTLRMLAAPINPADINTIQGTYPSKPPFTTALSTPAPVAVPGNEGLAEVLAAGTAATYPAPDGTPRRFEKGDWVITKGPGSGTWRTHLQAPAEQFVRLDAADREGVAPVNAATVSVNPCTAYAMLKGYVGGAVIDRVPRPLRAGEWFVQNGANSGVGRAAIQLGRVWGLKSINIIRERPGGAEETEALKAELKGLGADVVVTEEEVAEKGFSKRVVDEFMGGKKEEVRLGMNCVGGRSALGVAKLVAPGGSHVTYGAMAKQPVNVPAGMLIFRDVRFAGFWVSRWSESMAEEKLAAVKEVLELTRKGEFKDAKFEEIPWEWKTEGQTLIDKVQGTLEGFRGGKESKKNKHDASDQQKPVVYTLRHAAVVQVDCLIEDTLHMNLLCVQSKLYGGTWILALANSTHHLAHAEDLVAQDFPCTRSEKNLFDGHVVLPKFSPAEKWLSPHVGSKRVLEQRNTALDSTGDFGGVQGVWDVAILDDGVDIAAAVAEEENGRVVTRLAVQKVQGGMWDARARRINVNRSERNLVIAAVFTDLLAGGWGGGADLLVRKMASLAQKGDGKGTADGPGWTSTLHAPGACKIDGATDCGGQ</sequence>
<name>A0A5N6KR54_9ROSI</name>
<protein>
    <recommendedName>
        <fullName evidence="7">Alcohol dehydrogenase-like C-terminal domain-containing protein</fullName>
    </recommendedName>
</protein>